<dbReference type="Proteomes" id="UP000561369">
    <property type="component" value="Unassembled WGS sequence"/>
</dbReference>
<dbReference type="PANTHER" id="PTHR43792:SF9">
    <property type="entry name" value="RIBOSOMAL-PROTEIN-ALANINE ACETYLTRANSFERASE"/>
    <property type="match status" value="1"/>
</dbReference>
<name>A0A7Y8GGI4_9PSED</name>
<evidence type="ECO:0000259" key="1">
    <source>
        <dbReference type="PROSITE" id="PS51186"/>
    </source>
</evidence>
<dbReference type="InterPro" id="IPR016181">
    <property type="entry name" value="Acyl_CoA_acyltransferase"/>
</dbReference>
<protein>
    <submittedName>
        <fullName evidence="2">GNAT family N-acetyltransferase</fullName>
    </submittedName>
</protein>
<accession>A0A7Y8GGI4</accession>
<dbReference type="Gene3D" id="3.40.630.30">
    <property type="match status" value="1"/>
</dbReference>
<proteinExistence type="predicted"/>
<keyword evidence="2" id="KW-0808">Transferase</keyword>
<dbReference type="GO" id="GO:0005737">
    <property type="term" value="C:cytoplasm"/>
    <property type="evidence" value="ECO:0007669"/>
    <property type="project" value="TreeGrafter"/>
</dbReference>
<dbReference type="InterPro" id="IPR000182">
    <property type="entry name" value="GNAT_dom"/>
</dbReference>
<dbReference type="SUPFAM" id="SSF55729">
    <property type="entry name" value="Acyl-CoA N-acyltransferases (Nat)"/>
    <property type="match status" value="1"/>
</dbReference>
<dbReference type="EMBL" id="JACAQV010000017">
    <property type="protein sequence ID" value="NWF09588.1"/>
    <property type="molecule type" value="Genomic_DNA"/>
</dbReference>
<sequence length="210" mass="23756">MSGFPTLATPRLRLRELQVTDAPALFAIHADAANMRWFGADPMTDLAQAEALIDTFAQWRTHPNPGTRWGLEHQGTLIGSCGLFRWNRAWNSCALSCELAPAAREQGLMREALQAMLDWGFEHMQLHRVEAMVHPQNSASLALLKRLGFKTEGTLREAGFWNGQRHDLTALGLLVRECPDKSEYCLRSFDLPSQRSTKVFHFWPATRRPS</sequence>
<evidence type="ECO:0000313" key="2">
    <source>
        <dbReference type="EMBL" id="NWF09588.1"/>
    </source>
</evidence>
<evidence type="ECO:0000313" key="3">
    <source>
        <dbReference type="Proteomes" id="UP000561369"/>
    </source>
</evidence>
<dbReference type="GO" id="GO:0008999">
    <property type="term" value="F:protein-N-terminal-alanine acetyltransferase activity"/>
    <property type="evidence" value="ECO:0007669"/>
    <property type="project" value="TreeGrafter"/>
</dbReference>
<feature type="domain" description="N-acetyltransferase" evidence="1">
    <location>
        <begin position="12"/>
        <end position="171"/>
    </location>
</feature>
<dbReference type="PANTHER" id="PTHR43792">
    <property type="entry name" value="GNAT FAMILY, PUTATIVE (AFU_ORTHOLOGUE AFUA_3G00765)-RELATED-RELATED"/>
    <property type="match status" value="1"/>
</dbReference>
<dbReference type="AlphaFoldDB" id="A0A7Y8GGI4"/>
<dbReference type="PROSITE" id="PS51186">
    <property type="entry name" value="GNAT"/>
    <property type="match status" value="1"/>
</dbReference>
<dbReference type="RefSeq" id="WP_177024496.1">
    <property type="nucleotide sequence ID" value="NZ_JACAQV010000017.1"/>
</dbReference>
<reference evidence="2 3" key="1">
    <citation type="submission" date="2020-04" db="EMBL/GenBank/DDBJ databases">
        <title>Molecular characterization of pseudomonads from Agaricus bisporus reveal novel blotch 2 pathogens in Western Europe.</title>
        <authorList>
            <person name="Taparia T."/>
            <person name="Krijger M."/>
            <person name="Haynes E."/>
            <person name="Elpinstone J.G."/>
            <person name="Noble R."/>
            <person name="Van Der Wolf J."/>
        </authorList>
    </citation>
    <scope>NUCLEOTIDE SEQUENCE [LARGE SCALE GENOMIC DNA]</scope>
    <source>
        <strain evidence="2 3">IPO3765</strain>
    </source>
</reference>
<comment type="caution">
    <text evidence="2">The sequence shown here is derived from an EMBL/GenBank/DDBJ whole genome shotgun (WGS) entry which is preliminary data.</text>
</comment>
<gene>
    <name evidence="2" type="ORF">HX810_18145</name>
</gene>
<organism evidence="2 3">
    <name type="scientific">Pseudomonas salomonii</name>
    <dbReference type="NCBI Taxonomy" id="191391"/>
    <lineage>
        <taxon>Bacteria</taxon>
        <taxon>Pseudomonadati</taxon>
        <taxon>Pseudomonadota</taxon>
        <taxon>Gammaproteobacteria</taxon>
        <taxon>Pseudomonadales</taxon>
        <taxon>Pseudomonadaceae</taxon>
        <taxon>Pseudomonas</taxon>
    </lineage>
</organism>
<dbReference type="InterPro" id="IPR051531">
    <property type="entry name" value="N-acetyltransferase"/>
</dbReference>
<dbReference type="Pfam" id="PF13302">
    <property type="entry name" value="Acetyltransf_3"/>
    <property type="match status" value="1"/>
</dbReference>